<dbReference type="Pfam" id="PF03938">
    <property type="entry name" value="OmpH"/>
    <property type="match status" value="1"/>
</dbReference>
<dbReference type="RefSeq" id="WP_284483063.1">
    <property type="nucleotide sequence ID" value="NZ_JASNJD010000024.1"/>
</dbReference>
<dbReference type="PROSITE" id="PS51257">
    <property type="entry name" value="PROKAR_LIPOPROTEIN"/>
    <property type="match status" value="1"/>
</dbReference>
<proteinExistence type="inferred from homology"/>
<gene>
    <name evidence="5" type="ORF">QO033_22060</name>
</gene>
<name>A0ABT7F6Z6_9RHOB</name>
<evidence type="ECO:0000313" key="6">
    <source>
        <dbReference type="Proteomes" id="UP001243757"/>
    </source>
</evidence>
<evidence type="ECO:0000256" key="3">
    <source>
        <dbReference type="SAM" id="MobiDB-lite"/>
    </source>
</evidence>
<keyword evidence="2 4" id="KW-0732">Signal</keyword>
<dbReference type="PANTHER" id="PTHR35089">
    <property type="entry name" value="CHAPERONE PROTEIN SKP"/>
    <property type="match status" value="1"/>
</dbReference>
<dbReference type="SUPFAM" id="SSF111384">
    <property type="entry name" value="OmpH-like"/>
    <property type="match status" value="1"/>
</dbReference>
<comment type="similarity">
    <text evidence="1">Belongs to the Skp family.</text>
</comment>
<feature type="chain" id="PRO_5046863182" evidence="4">
    <location>
        <begin position="18"/>
        <end position="216"/>
    </location>
</feature>
<organism evidence="5 6">
    <name type="scientific">Pseudodonghicola flavimaris</name>
    <dbReference type="NCBI Taxonomy" id="3050036"/>
    <lineage>
        <taxon>Bacteria</taxon>
        <taxon>Pseudomonadati</taxon>
        <taxon>Pseudomonadota</taxon>
        <taxon>Alphaproteobacteria</taxon>
        <taxon>Rhodobacterales</taxon>
        <taxon>Paracoccaceae</taxon>
        <taxon>Pseudodonghicola</taxon>
    </lineage>
</organism>
<dbReference type="Proteomes" id="UP001243757">
    <property type="component" value="Unassembled WGS sequence"/>
</dbReference>
<evidence type="ECO:0000256" key="1">
    <source>
        <dbReference type="ARBA" id="ARBA00009091"/>
    </source>
</evidence>
<dbReference type="Gene3D" id="3.30.910.20">
    <property type="entry name" value="Skp domain"/>
    <property type="match status" value="1"/>
</dbReference>
<evidence type="ECO:0000256" key="4">
    <source>
        <dbReference type="SAM" id="SignalP"/>
    </source>
</evidence>
<dbReference type="EMBL" id="JASNJD010000024">
    <property type="protein sequence ID" value="MDK3020379.1"/>
    <property type="molecule type" value="Genomic_DNA"/>
</dbReference>
<evidence type="ECO:0000256" key="2">
    <source>
        <dbReference type="ARBA" id="ARBA00022729"/>
    </source>
</evidence>
<dbReference type="SMART" id="SM00935">
    <property type="entry name" value="OmpH"/>
    <property type="match status" value="1"/>
</dbReference>
<comment type="caution">
    <text evidence="5">The sequence shown here is derived from an EMBL/GenBank/DDBJ whole genome shotgun (WGS) entry which is preliminary data.</text>
</comment>
<sequence length="216" mass="22645">MGRRRLSVVLAALAACAAPFVLPGLDSPVGPAAAQELPHNVILTIETDRLFSESAFGKRVANEIEAESAVLAAENRRMEAELSGEEKDLTARRSDMEPKAFRALADAFDEKVQGIRRTQDAKARALNAKADKARVDFLRAARPVLETLMREAGAGVILERSSVFLSANATDITAEAIRRIDATLGDGAPGDAGASTGPAPATAPGSAVESAPGRDQ</sequence>
<keyword evidence="6" id="KW-1185">Reference proteome</keyword>
<dbReference type="PANTHER" id="PTHR35089:SF1">
    <property type="entry name" value="CHAPERONE PROTEIN SKP"/>
    <property type="match status" value="1"/>
</dbReference>
<feature type="signal peptide" evidence="4">
    <location>
        <begin position="1"/>
        <end position="17"/>
    </location>
</feature>
<dbReference type="InterPro" id="IPR024930">
    <property type="entry name" value="Skp_dom_sf"/>
</dbReference>
<protein>
    <submittedName>
        <fullName evidence="5">OmpH family outer membrane protein</fullName>
    </submittedName>
</protein>
<evidence type="ECO:0000313" key="5">
    <source>
        <dbReference type="EMBL" id="MDK3020379.1"/>
    </source>
</evidence>
<feature type="region of interest" description="Disordered" evidence="3">
    <location>
        <begin position="183"/>
        <end position="216"/>
    </location>
</feature>
<feature type="compositionally biased region" description="Low complexity" evidence="3">
    <location>
        <begin position="185"/>
        <end position="207"/>
    </location>
</feature>
<dbReference type="InterPro" id="IPR005632">
    <property type="entry name" value="Chaperone_Skp"/>
</dbReference>
<accession>A0ABT7F6Z6</accession>
<reference evidence="5 6" key="1">
    <citation type="submission" date="2023-05" db="EMBL/GenBank/DDBJ databases">
        <title>Pseudodonghicola sp. nov.</title>
        <authorList>
            <person name="Huang J."/>
        </authorList>
    </citation>
    <scope>NUCLEOTIDE SEQUENCE [LARGE SCALE GENOMIC DNA]</scope>
    <source>
        <strain evidence="5 6">IC7</strain>
    </source>
</reference>